<sequence>MIRNIRVERIAQTPIEQQQIELVERKCIGHPDSIADGIAEAISRALCRAYIEECGVYLHHNTDQGEIVAGESLP</sequence>
<dbReference type="PANTHER" id="PTHR36697:SF1">
    <property type="entry name" value="S-ADENOSYLMETHIONINE SYNTHASE"/>
    <property type="match status" value="1"/>
</dbReference>
<dbReference type="AlphaFoldDB" id="A0A831PS90"/>
<proteinExistence type="predicted"/>
<gene>
    <name evidence="1" type="ORF">ENN52_02610</name>
</gene>
<dbReference type="InterPro" id="IPR027790">
    <property type="entry name" value="AdoMet_synthase_2_family"/>
</dbReference>
<dbReference type="Proteomes" id="UP000885648">
    <property type="component" value="Unassembled WGS sequence"/>
</dbReference>
<protein>
    <submittedName>
        <fullName evidence="1">Methionine adenosyltransferase</fullName>
        <ecNumber evidence="1">2.5.1.6</ecNumber>
    </submittedName>
</protein>
<dbReference type="GO" id="GO:0004478">
    <property type="term" value="F:methionine adenosyltransferase activity"/>
    <property type="evidence" value="ECO:0007669"/>
    <property type="project" value="UniProtKB-EC"/>
</dbReference>
<keyword evidence="1" id="KW-0808">Transferase</keyword>
<dbReference type="Pfam" id="PF01941">
    <property type="entry name" value="AdoMet_Synthase"/>
    <property type="match status" value="1"/>
</dbReference>
<comment type="caution">
    <text evidence="1">The sequence shown here is derived from an EMBL/GenBank/DDBJ whole genome shotgun (WGS) entry which is preliminary data.</text>
</comment>
<dbReference type="EMBL" id="DSBY01000109">
    <property type="protein sequence ID" value="HDS63020.1"/>
    <property type="molecule type" value="Genomic_DNA"/>
</dbReference>
<dbReference type="PANTHER" id="PTHR36697">
    <property type="entry name" value="S-ADENOSYLMETHIONINE SYNTHASE"/>
    <property type="match status" value="1"/>
</dbReference>
<organism evidence="1">
    <name type="scientific">Methanofollis liminatans</name>
    <dbReference type="NCBI Taxonomy" id="2201"/>
    <lineage>
        <taxon>Archaea</taxon>
        <taxon>Methanobacteriati</taxon>
        <taxon>Methanobacteriota</taxon>
        <taxon>Stenosarchaea group</taxon>
        <taxon>Methanomicrobia</taxon>
        <taxon>Methanomicrobiales</taxon>
        <taxon>Methanomicrobiaceae</taxon>
        <taxon>Methanofollis</taxon>
    </lineage>
</organism>
<evidence type="ECO:0000313" key="1">
    <source>
        <dbReference type="EMBL" id="HDS63020.1"/>
    </source>
</evidence>
<reference evidence="1" key="1">
    <citation type="journal article" date="2020" name="mSystems">
        <title>Genome- and Community-Level Interaction Insights into Carbon Utilization and Element Cycling Functions of Hydrothermarchaeota in Hydrothermal Sediment.</title>
        <authorList>
            <person name="Zhou Z."/>
            <person name="Liu Y."/>
            <person name="Xu W."/>
            <person name="Pan J."/>
            <person name="Luo Z.H."/>
            <person name="Li M."/>
        </authorList>
    </citation>
    <scope>NUCLEOTIDE SEQUENCE</scope>
    <source>
        <strain evidence="1">SpSt-1183</strain>
    </source>
</reference>
<feature type="non-terminal residue" evidence="1">
    <location>
        <position position="74"/>
    </location>
</feature>
<dbReference type="Gene3D" id="3.30.300.10">
    <property type="match status" value="1"/>
</dbReference>
<name>A0A831PS90_9EURY</name>
<dbReference type="EC" id="2.5.1.6" evidence="1"/>
<accession>A0A831PS90</accession>